<evidence type="ECO:0000313" key="7">
    <source>
        <dbReference type="EMBL" id="MFC3041772.1"/>
    </source>
</evidence>
<accession>A0ABV7CZG0</accession>
<evidence type="ECO:0000256" key="3">
    <source>
        <dbReference type="ARBA" id="ARBA00022801"/>
    </source>
</evidence>
<dbReference type="InterPro" id="IPR006680">
    <property type="entry name" value="Amidohydro-rel"/>
</dbReference>
<keyword evidence="8" id="KW-1185">Reference proteome</keyword>
<protein>
    <submittedName>
        <fullName evidence="7">N-acetylglucosamine-6-phosphate deacetylase</fullName>
        <ecNumber evidence="7">3.5.1.25</ecNumber>
    </submittedName>
</protein>
<name>A0ABV7CZG0_9BACI</name>
<dbReference type="PANTHER" id="PTHR11113">
    <property type="entry name" value="N-ACETYLGLUCOSAMINE-6-PHOSPHATE DEACETYLASE"/>
    <property type="match status" value="1"/>
</dbReference>
<dbReference type="RefSeq" id="WP_390274838.1">
    <property type="nucleotide sequence ID" value="NZ_JBHRSA010000058.1"/>
</dbReference>
<evidence type="ECO:0000259" key="6">
    <source>
        <dbReference type="Pfam" id="PF01979"/>
    </source>
</evidence>
<organism evidence="7 8">
    <name type="scientific">Virgibacillus xinjiangensis</name>
    <dbReference type="NCBI Taxonomy" id="393090"/>
    <lineage>
        <taxon>Bacteria</taxon>
        <taxon>Bacillati</taxon>
        <taxon>Bacillota</taxon>
        <taxon>Bacilli</taxon>
        <taxon>Bacillales</taxon>
        <taxon>Bacillaceae</taxon>
        <taxon>Virgibacillus</taxon>
    </lineage>
</organism>
<dbReference type="InterPro" id="IPR003764">
    <property type="entry name" value="GlcNAc_6-P_deAcase"/>
</dbReference>
<evidence type="ECO:0000256" key="1">
    <source>
        <dbReference type="ARBA" id="ARBA00010716"/>
    </source>
</evidence>
<gene>
    <name evidence="7" type="primary">nagA</name>
    <name evidence="7" type="ORF">ACFOGI_16175</name>
</gene>
<feature type="domain" description="Amidohydrolase-related" evidence="6">
    <location>
        <begin position="58"/>
        <end position="383"/>
    </location>
</feature>
<dbReference type="Pfam" id="PF01979">
    <property type="entry name" value="Amidohydro_1"/>
    <property type="match status" value="1"/>
</dbReference>
<dbReference type="PANTHER" id="PTHR11113:SF14">
    <property type="entry name" value="N-ACETYLGLUCOSAMINE-6-PHOSPHATE DEACETYLASE"/>
    <property type="match status" value="1"/>
</dbReference>
<dbReference type="Gene3D" id="3.20.20.140">
    <property type="entry name" value="Metal-dependent hydrolases"/>
    <property type="match status" value="1"/>
</dbReference>
<dbReference type="PIRSF" id="PIRSF038994">
    <property type="entry name" value="NagA"/>
    <property type="match status" value="1"/>
</dbReference>
<sequence>MLVGKLFIHNTTIHSENGVIDHGSLLLENGRIAQIYPEAPAVFPKDAHFIDGHGWHAIPGFIDGHIHGANGADVMDATEEAFDTMAGVLPEEGTTCFLATTITQSPEAIEQALATTASYRTKAGHAEMAGVHLEGPFIDGERAGAQPVEHIIKPDISLFRKWQKLSGGRIKTVTLAPEHDLDGEFIRALVRDGVNVSAGHTGTDFAGMKRAAEAGVRQVTHLCNAMSGIHHRDIGVVGAVFLMKELRAELIADGIHVAPEMLELIYRNAGAERLMLITDAMRAKCLPAGDYDLGGQPVRVADDRAVLEDGTLAGSILKLKDGAKRMHGLDGVSMEDIIQMASVNPAKQIGLFDRKGSIAAGKDADILLVDDGLDVKYTICRGVVGYQGGG</sequence>
<comment type="caution">
    <text evidence="7">The sequence shown here is derived from an EMBL/GenBank/DDBJ whole genome shotgun (WGS) entry which is preliminary data.</text>
</comment>
<dbReference type="SUPFAM" id="SSF51338">
    <property type="entry name" value="Composite domain of metallo-dependent hydrolases"/>
    <property type="match status" value="1"/>
</dbReference>
<keyword evidence="3 5" id="KW-0378">Hydrolase</keyword>
<evidence type="ECO:0000256" key="2">
    <source>
        <dbReference type="ARBA" id="ARBA00022723"/>
    </source>
</evidence>
<dbReference type="CDD" id="cd00854">
    <property type="entry name" value="NagA"/>
    <property type="match status" value="1"/>
</dbReference>
<keyword evidence="2" id="KW-0479">Metal-binding</keyword>
<dbReference type="Gene3D" id="2.30.40.10">
    <property type="entry name" value="Urease, subunit C, domain 1"/>
    <property type="match status" value="1"/>
</dbReference>
<dbReference type="EMBL" id="JBHRSA010000058">
    <property type="protein sequence ID" value="MFC3041772.1"/>
    <property type="molecule type" value="Genomic_DNA"/>
</dbReference>
<keyword evidence="4 5" id="KW-0119">Carbohydrate metabolism</keyword>
<reference evidence="8" key="1">
    <citation type="journal article" date="2019" name="Int. J. Syst. Evol. Microbiol.">
        <title>The Global Catalogue of Microorganisms (GCM) 10K type strain sequencing project: providing services to taxonomists for standard genome sequencing and annotation.</title>
        <authorList>
            <consortium name="The Broad Institute Genomics Platform"/>
            <consortium name="The Broad Institute Genome Sequencing Center for Infectious Disease"/>
            <person name="Wu L."/>
            <person name="Ma J."/>
        </authorList>
    </citation>
    <scope>NUCLEOTIDE SEQUENCE [LARGE SCALE GENOMIC DNA]</scope>
    <source>
        <strain evidence="8">KCTC 13128</strain>
    </source>
</reference>
<proteinExistence type="inferred from homology"/>
<dbReference type="EC" id="3.5.1.25" evidence="7"/>
<dbReference type="Proteomes" id="UP001595279">
    <property type="component" value="Unassembled WGS sequence"/>
</dbReference>
<dbReference type="InterPro" id="IPR011059">
    <property type="entry name" value="Metal-dep_hydrolase_composite"/>
</dbReference>
<evidence type="ECO:0000256" key="5">
    <source>
        <dbReference type="PIRNR" id="PIRNR038994"/>
    </source>
</evidence>
<comment type="similarity">
    <text evidence="1 5">Belongs to the metallo-dependent hydrolases superfamily. NagA family.</text>
</comment>
<evidence type="ECO:0000256" key="4">
    <source>
        <dbReference type="ARBA" id="ARBA00023277"/>
    </source>
</evidence>
<dbReference type="GO" id="GO:0008448">
    <property type="term" value="F:N-acetylglucosamine-6-phosphate deacetylase activity"/>
    <property type="evidence" value="ECO:0007669"/>
    <property type="project" value="UniProtKB-EC"/>
</dbReference>
<dbReference type="SUPFAM" id="SSF51556">
    <property type="entry name" value="Metallo-dependent hydrolases"/>
    <property type="match status" value="1"/>
</dbReference>
<dbReference type="InterPro" id="IPR032466">
    <property type="entry name" value="Metal_Hydrolase"/>
</dbReference>
<dbReference type="NCBIfam" id="TIGR00221">
    <property type="entry name" value="nagA"/>
    <property type="match status" value="1"/>
</dbReference>
<evidence type="ECO:0000313" key="8">
    <source>
        <dbReference type="Proteomes" id="UP001595279"/>
    </source>
</evidence>